<dbReference type="SUPFAM" id="SSF51695">
    <property type="entry name" value="PLC-like phosphodiesterases"/>
    <property type="match status" value="1"/>
</dbReference>
<dbReference type="Gene3D" id="3.20.20.190">
    <property type="entry name" value="Phosphatidylinositol (PI) phosphodiesterase"/>
    <property type="match status" value="1"/>
</dbReference>
<dbReference type="EMBL" id="APNK01000003">
    <property type="protein sequence ID" value="KEZ78770.1"/>
    <property type="molecule type" value="Genomic_DNA"/>
</dbReference>
<dbReference type="eggNOG" id="COG0584">
    <property type="taxonomic scope" value="Bacteria"/>
</dbReference>
<evidence type="ECO:0000256" key="1">
    <source>
        <dbReference type="ARBA" id="ARBA00007277"/>
    </source>
</evidence>
<reference evidence="8 9" key="1">
    <citation type="submission" date="2013-03" db="EMBL/GenBank/DDBJ databases">
        <title>Salinisphaera hydrothermalis C41B8 Genome Sequencing.</title>
        <authorList>
            <person name="Li C."/>
            <person name="Lai Q."/>
            <person name="Shao Z."/>
        </authorList>
    </citation>
    <scope>NUCLEOTIDE SEQUENCE [LARGE SCALE GENOMIC DNA]</scope>
    <source>
        <strain evidence="8 9">C41B8</strain>
    </source>
</reference>
<keyword evidence="4" id="KW-0319">Glycerol metabolism</keyword>
<name>A0A084IPY6_SALHC</name>
<dbReference type="EC" id="3.1.4.46" evidence="2"/>
<dbReference type="GO" id="GO:0006071">
    <property type="term" value="P:glycerol metabolic process"/>
    <property type="evidence" value="ECO:0007669"/>
    <property type="project" value="UniProtKB-KW"/>
</dbReference>
<dbReference type="InterPro" id="IPR017946">
    <property type="entry name" value="PLC-like_Pdiesterase_TIM-brl"/>
</dbReference>
<keyword evidence="5" id="KW-0378">Hydrolase</keyword>
<dbReference type="AlphaFoldDB" id="A0A084IPY6"/>
<dbReference type="Proteomes" id="UP000028302">
    <property type="component" value="Unassembled WGS sequence"/>
</dbReference>
<keyword evidence="3" id="KW-0732">Signal</keyword>
<dbReference type="GO" id="GO:0008889">
    <property type="term" value="F:glycerophosphodiester phosphodiesterase activity"/>
    <property type="evidence" value="ECO:0007669"/>
    <property type="project" value="UniProtKB-EC"/>
</dbReference>
<comment type="catalytic activity">
    <reaction evidence="6">
        <text>a sn-glycero-3-phosphodiester + H2O = an alcohol + sn-glycerol 3-phosphate + H(+)</text>
        <dbReference type="Rhea" id="RHEA:12969"/>
        <dbReference type="ChEBI" id="CHEBI:15377"/>
        <dbReference type="ChEBI" id="CHEBI:15378"/>
        <dbReference type="ChEBI" id="CHEBI:30879"/>
        <dbReference type="ChEBI" id="CHEBI:57597"/>
        <dbReference type="ChEBI" id="CHEBI:83408"/>
        <dbReference type="EC" id="3.1.4.46"/>
    </reaction>
</comment>
<proteinExistence type="inferred from homology"/>
<dbReference type="GO" id="GO:0042597">
    <property type="term" value="C:periplasmic space"/>
    <property type="evidence" value="ECO:0007669"/>
    <property type="project" value="TreeGrafter"/>
</dbReference>
<evidence type="ECO:0000256" key="4">
    <source>
        <dbReference type="ARBA" id="ARBA00022798"/>
    </source>
</evidence>
<evidence type="ECO:0000256" key="6">
    <source>
        <dbReference type="ARBA" id="ARBA00047512"/>
    </source>
</evidence>
<gene>
    <name evidence="8" type="ORF">C41B8_04106</name>
</gene>
<evidence type="ECO:0000313" key="8">
    <source>
        <dbReference type="EMBL" id="KEZ78770.1"/>
    </source>
</evidence>
<dbReference type="InterPro" id="IPR030395">
    <property type="entry name" value="GP_PDE_dom"/>
</dbReference>
<protein>
    <recommendedName>
        <fullName evidence="2">glycerophosphodiester phosphodiesterase</fullName>
        <ecNumber evidence="2">3.1.4.46</ecNumber>
    </recommendedName>
</protein>
<dbReference type="NCBIfam" id="NF008354">
    <property type="entry name" value="PRK11143.1"/>
    <property type="match status" value="1"/>
</dbReference>
<dbReference type="PATRIC" id="fig|1304275.5.peg.838"/>
<dbReference type="CDD" id="cd08559">
    <property type="entry name" value="GDPD_periplasmic_GlpQ_like"/>
    <property type="match status" value="1"/>
</dbReference>
<accession>A0A084IPY6</accession>
<evidence type="ECO:0000259" key="7">
    <source>
        <dbReference type="PROSITE" id="PS51704"/>
    </source>
</evidence>
<keyword evidence="9" id="KW-1185">Reference proteome</keyword>
<evidence type="ECO:0000256" key="5">
    <source>
        <dbReference type="ARBA" id="ARBA00022801"/>
    </source>
</evidence>
<dbReference type="OrthoDB" id="9795622at2"/>
<dbReference type="PANTHER" id="PTHR43620:SF7">
    <property type="entry name" value="GLYCEROPHOSPHODIESTER PHOSPHODIESTERASE GDPD5-RELATED"/>
    <property type="match status" value="1"/>
</dbReference>
<sequence>MEASRKIVIAHRGASGYLPEHTLAGYAMAYALGADYLEPDLVSTREGELICCHDIHLDRTTDVAVRYPARARSDGRWYAADFTLDEVRTLHARERVDETGARVFPGRFDANARGFGVPTFTELLDLVAALNRQTGRRVGVYPETKSPEFHAAAGLALEPTLLALLAEYGYTGRDAPVFVQSFSPTNLRVMREEMRSELPMIQLIGHTELEADWITPAGLDAIASYADGIGPDKTLIVESEGALVHAAHDRGLLVHPYTFRADQLGPGYNNLRAELAAFYFDYDVDGVFTDFCDIAGALLHPDRGGALSAAP</sequence>
<comment type="similarity">
    <text evidence="1">Belongs to the glycerophosphoryl diester phosphodiesterase family.</text>
</comment>
<organism evidence="8 9">
    <name type="scientific">Salinisphaera hydrothermalis (strain C41B8)</name>
    <dbReference type="NCBI Taxonomy" id="1304275"/>
    <lineage>
        <taxon>Bacteria</taxon>
        <taxon>Pseudomonadati</taxon>
        <taxon>Pseudomonadota</taxon>
        <taxon>Gammaproteobacteria</taxon>
        <taxon>Salinisphaerales</taxon>
        <taxon>Salinisphaeraceae</taxon>
        <taxon>Salinisphaera</taxon>
    </lineage>
</organism>
<dbReference type="STRING" id="1304275.C41B8_04106"/>
<dbReference type="PROSITE" id="PS51704">
    <property type="entry name" value="GP_PDE"/>
    <property type="match status" value="1"/>
</dbReference>
<evidence type="ECO:0000313" key="9">
    <source>
        <dbReference type="Proteomes" id="UP000028302"/>
    </source>
</evidence>
<evidence type="ECO:0000256" key="2">
    <source>
        <dbReference type="ARBA" id="ARBA00012247"/>
    </source>
</evidence>
<dbReference type="Pfam" id="PF03009">
    <property type="entry name" value="GDPD"/>
    <property type="match status" value="1"/>
</dbReference>
<comment type="caution">
    <text evidence="8">The sequence shown here is derived from an EMBL/GenBank/DDBJ whole genome shotgun (WGS) entry which is preliminary data.</text>
</comment>
<dbReference type="GO" id="GO:0006629">
    <property type="term" value="P:lipid metabolic process"/>
    <property type="evidence" value="ECO:0007669"/>
    <property type="project" value="InterPro"/>
</dbReference>
<evidence type="ECO:0000256" key="3">
    <source>
        <dbReference type="ARBA" id="ARBA00022729"/>
    </source>
</evidence>
<dbReference type="PANTHER" id="PTHR43620">
    <property type="entry name" value="GLYCEROPHOSPHORYL DIESTER PHOSPHODIESTERASE"/>
    <property type="match status" value="1"/>
</dbReference>
<feature type="domain" description="GP-PDE" evidence="7">
    <location>
        <begin position="6"/>
        <end position="299"/>
    </location>
</feature>